<accession>A0A9N9XFP0</accession>
<dbReference type="AlphaFoldDB" id="A0A9N9XFP0"/>
<dbReference type="PANTHER" id="PTHR23199:SF12">
    <property type="entry name" value="NEUROTROPHIN 1-RELATED"/>
    <property type="match status" value="1"/>
</dbReference>
<reference evidence="5" key="1">
    <citation type="submission" date="2022-01" db="EMBL/GenBank/DDBJ databases">
        <authorList>
            <person name="King R."/>
        </authorList>
    </citation>
    <scope>NUCLEOTIDE SEQUENCE</scope>
</reference>
<sequence>MEENRKKPYSTDEIVLKTFTVDSSNRSTSSSLSDSNASAVDYHEGEIVAYFSAIRVQPSTVTNADLLANAADYINLISISECIVTVPPLQKLISNELERDMIESGNHNDIEVLNCPCHTQSVERTVKHFLAHFRKGPNSVTRAVSISQSPIYHEQYLECRHQICERADDYPELDILNIMKDTEHIEGFFGYILNATTTRGIDLSSRFGSGTGEKLCLIEYNGTFTPRVLRNVGLQWKYVVNVEGYHQRFTSEICNQHCTNFGYKCKQSFTEVHLLTYEEGVIDFDKFMIPTKCNCDCDS</sequence>
<dbReference type="OrthoDB" id="6359065at2759"/>
<dbReference type="Gene3D" id="2.10.90.10">
    <property type="entry name" value="Cystine-knot cytokines"/>
    <property type="match status" value="1"/>
</dbReference>
<evidence type="ECO:0000256" key="3">
    <source>
        <dbReference type="ARBA" id="ARBA00023180"/>
    </source>
</evidence>
<dbReference type="GO" id="GO:0005615">
    <property type="term" value="C:extracellular space"/>
    <property type="evidence" value="ECO:0007669"/>
    <property type="project" value="UniProtKB-ARBA"/>
</dbReference>
<feature type="domain" description="Spaetzle" evidence="4">
    <location>
        <begin position="215"/>
        <end position="296"/>
    </location>
</feature>
<dbReference type="Proteomes" id="UP001153709">
    <property type="component" value="Chromosome 8"/>
</dbReference>
<dbReference type="InterPro" id="IPR032104">
    <property type="entry name" value="Spaetzle"/>
</dbReference>
<organism evidence="5 6">
    <name type="scientific">Diabrotica balteata</name>
    <name type="common">Banded cucumber beetle</name>
    <dbReference type="NCBI Taxonomy" id="107213"/>
    <lineage>
        <taxon>Eukaryota</taxon>
        <taxon>Metazoa</taxon>
        <taxon>Ecdysozoa</taxon>
        <taxon>Arthropoda</taxon>
        <taxon>Hexapoda</taxon>
        <taxon>Insecta</taxon>
        <taxon>Pterygota</taxon>
        <taxon>Neoptera</taxon>
        <taxon>Endopterygota</taxon>
        <taxon>Coleoptera</taxon>
        <taxon>Polyphaga</taxon>
        <taxon>Cucujiformia</taxon>
        <taxon>Chrysomeloidea</taxon>
        <taxon>Chrysomelidae</taxon>
        <taxon>Galerucinae</taxon>
        <taxon>Diabroticina</taxon>
        <taxon>Diabroticites</taxon>
        <taxon>Diabrotica</taxon>
    </lineage>
</organism>
<name>A0A9N9XFP0_DIABA</name>
<keyword evidence="1" id="KW-0732">Signal</keyword>
<dbReference type="GO" id="GO:0005121">
    <property type="term" value="F:Toll binding"/>
    <property type="evidence" value="ECO:0007669"/>
    <property type="project" value="TreeGrafter"/>
</dbReference>
<dbReference type="GO" id="GO:0045087">
    <property type="term" value="P:innate immune response"/>
    <property type="evidence" value="ECO:0007669"/>
    <property type="project" value="TreeGrafter"/>
</dbReference>
<evidence type="ECO:0000256" key="1">
    <source>
        <dbReference type="ARBA" id="ARBA00022729"/>
    </source>
</evidence>
<evidence type="ECO:0000259" key="4">
    <source>
        <dbReference type="Pfam" id="PF16077"/>
    </source>
</evidence>
<dbReference type="GO" id="GO:0008083">
    <property type="term" value="F:growth factor activity"/>
    <property type="evidence" value="ECO:0007669"/>
    <property type="project" value="TreeGrafter"/>
</dbReference>
<evidence type="ECO:0000313" key="5">
    <source>
        <dbReference type="EMBL" id="CAG9839788.1"/>
    </source>
</evidence>
<dbReference type="SUPFAM" id="SSF57501">
    <property type="entry name" value="Cystine-knot cytokines"/>
    <property type="match status" value="1"/>
</dbReference>
<evidence type="ECO:0000256" key="2">
    <source>
        <dbReference type="ARBA" id="ARBA00023157"/>
    </source>
</evidence>
<proteinExistence type="predicted"/>
<keyword evidence="3" id="KW-0325">Glycoprotein</keyword>
<gene>
    <name evidence="5" type="ORF">DIABBA_LOCUS12522</name>
</gene>
<keyword evidence="6" id="KW-1185">Reference proteome</keyword>
<dbReference type="InterPro" id="IPR029034">
    <property type="entry name" value="Cystine-knot_cytokine"/>
</dbReference>
<dbReference type="EMBL" id="OU898283">
    <property type="protein sequence ID" value="CAG9839788.1"/>
    <property type="molecule type" value="Genomic_DNA"/>
</dbReference>
<dbReference type="Pfam" id="PF16077">
    <property type="entry name" value="Spaetzle"/>
    <property type="match status" value="1"/>
</dbReference>
<evidence type="ECO:0000313" key="6">
    <source>
        <dbReference type="Proteomes" id="UP001153709"/>
    </source>
</evidence>
<dbReference type="GO" id="GO:0021556">
    <property type="term" value="P:central nervous system formation"/>
    <property type="evidence" value="ECO:0007669"/>
    <property type="project" value="TreeGrafter"/>
</dbReference>
<dbReference type="PANTHER" id="PTHR23199">
    <property type="entry name" value="NEUROTROPHIN 1-RELATED"/>
    <property type="match status" value="1"/>
</dbReference>
<protein>
    <recommendedName>
        <fullName evidence="4">Spaetzle domain-containing protein</fullName>
    </recommendedName>
</protein>
<dbReference type="InterPro" id="IPR052444">
    <property type="entry name" value="Spz/Toll_ligand-like"/>
</dbReference>
<keyword evidence="2" id="KW-1015">Disulfide bond</keyword>